<dbReference type="EnsemblMetazoa" id="PPA35992.1">
    <property type="protein sequence ID" value="PPA35992.1"/>
    <property type="gene ID" value="WBGene00274361"/>
</dbReference>
<dbReference type="SUPFAM" id="SSF57850">
    <property type="entry name" value="RING/U-box"/>
    <property type="match status" value="1"/>
</dbReference>
<accession>A0A2A6BP58</accession>
<gene>
    <name evidence="1" type="primary">WBGene00274361</name>
</gene>
<reference evidence="2" key="1">
    <citation type="journal article" date="2008" name="Nat. Genet.">
        <title>The Pristionchus pacificus genome provides a unique perspective on nematode lifestyle and parasitism.</title>
        <authorList>
            <person name="Dieterich C."/>
            <person name="Clifton S.W."/>
            <person name="Schuster L.N."/>
            <person name="Chinwalla A."/>
            <person name="Delehaunty K."/>
            <person name="Dinkelacker I."/>
            <person name="Fulton L."/>
            <person name="Fulton R."/>
            <person name="Godfrey J."/>
            <person name="Minx P."/>
            <person name="Mitreva M."/>
            <person name="Roeseler W."/>
            <person name="Tian H."/>
            <person name="Witte H."/>
            <person name="Yang S.P."/>
            <person name="Wilson R.K."/>
            <person name="Sommer R.J."/>
        </authorList>
    </citation>
    <scope>NUCLEOTIDE SEQUENCE [LARGE SCALE GENOMIC DNA]</scope>
    <source>
        <strain evidence="2">PS312</strain>
    </source>
</reference>
<name>A0A2A6BP58_PRIPA</name>
<dbReference type="AlphaFoldDB" id="A0A2A6BP58"/>
<reference evidence="1" key="2">
    <citation type="submission" date="2022-06" db="UniProtKB">
        <authorList>
            <consortium name="EnsemblMetazoa"/>
        </authorList>
    </citation>
    <scope>IDENTIFICATION</scope>
    <source>
        <strain evidence="1">PS312</strain>
    </source>
</reference>
<dbReference type="PANTHER" id="PTHR16450:SF1">
    <property type="entry name" value="PROTEIN CBG12045"/>
    <property type="match status" value="1"/>
</dbReference>
<proteinExistence type="predicted"/>
<dbReference type="PROSITE" id="PS50089">
    <property type="entry name" value="ZF_RING_2"/>
    <property type="match status" value="1"/>
</dbReference>
<dbReference type="Proteomes" id="UP000005239">
    <property type="component" value="Unassembled WGS sequence"/>
</dbReference>
<dbReference type="Pfam" id="PF13445">
    <property type="entry name" value="zf-RING_UBOX"/>
    <property type="match status" value="1"/>
</dbReference>
<dbReference type="InterPro" id="IPR001841">
    <property type="entry name" value="Znf_RING"/>
</dbReference>
<evidence type="ECO:0000313" key="1">
    <source>
        <dbReference type="EnsemblMetazoa" id="PPA35992.1"/>
    </source>
</evidence>
<dbReference type="InterPro" id="IPR017907">
    <property type="entry name" value="Znf_RING_CS"/>
</dbReference>
<protein>
    <submittedName>
        <fullName evidence="1">RING-type domain-containing protein</fullName>
    </submittedName>
</protein>
<dbReference type="InterPro" id="IPR013083">
    <property type="entry name" value="Znf_RING/FYVE/PHD"/>
</dbReference>
<accession>A0A8R1UQG2</accession>
<dbReference type="Gene3D" id="3.30.40.10">
    <property type="entry name" value="Zinc/RING finger domain, C3HC4 (zinc finger)"/>
    <property type="match status" value="1"/>
</dbReference>
<sequence length="630" mass="71120">MTRCGHFICRGCALKMRFEAAELSQSLLCAVCRGEGRFVVMTEELAKETMKEGTREETAADAHDTLLREVEPPSQPSIRGEVAVADLRNDEERVLAEAAAASAAFDAAEDAYNGAENACVVAKNELCYISDATVRAGHVLTYRANNTLAYLAAARPISSREDRRQITWDLEDAKRTAELWEAALHAAEDRTRFFHAHFLHLKAVAEVARAVLETHRTEMIAKHDEVEAMVGRLMKENEESSTLGLRFSRRCGSCKMDSPLLRSILPACGHAVCRECAERASASEADAKCPTCQTAGGSVPLLEEIEEEEATEKFGVVYMVIGGVVLVLIGVGLVIYCCRTITIMKSTKNSLNLATLPVDIIRRILEGVEVSLATASLVAPSWNTLIREYRKDFYKLDYCHLHFSAKKLDIILSVKTQNFRNLKKCTNADERLQWIKYKYPKVGFYAVWTSIPISKDPNDEPGRLKDRFLSHILNRLFLHYKPIRRMEVIFNISSKRHIAIVENAFHPKLVINILIVDSTTFDEKLENFTLTTLKMLKLDELRIRTSDCDAKKMRKYLLQVSKLTPALYLQQKHPEAPTSEELFERPPKFWSVLATEMIKNGMMSVTMDHGINRVVCEVSHLRHIMLNLEP</sequence>
<keyword evidence="2" id="KW-1185">Reference proteome</keyword>
<dbReference type="PANTHER" id="PTHR16450">
    <property type="entry name" value="RING FINGER PROTEIN 186"/>
    <property type="match status" value="1"/>
</dbReference>
<dbReference type="SMART" id="SM00184">
    <property type="entry name" value="RING"/>
    <property type="match status" value="2"/>
</dbReference>
<dbReference type="InterPro" id="IPR027370">
    <property type="entry name" value="Znf-RING_euk"/>
</dbReference>
<dbReference type="PROSITE" id="PS00518">
    <property type="entry name" value="ZF_RING_1"/>
    <property type="match status" value="2"/>
</dbReference>
<organism evidence="1 2">
    <name type="scientific">Pristionchus pacificus</name>
    <name type="common">Parasitic nematode worm</name>
    <dbReference type="NCBI Taxonomy" id="54126"/>
    <lineage>
        <taxon>Eukaryota</taxon>
        <taxon>Metazoa</taxon>
        <taxon>Ecdysozoa</taxon>
        <taxon>Nematoda</taxon>
        <taxon>Chromadorea</taxon>
        <taxon>Rhabditida</taxon>
        <taxon>Rhabditina</taxon>
        <taxon>Diplogasteromorpha</taxon>
        <taxon>Diplogasteroidea</taxon>
        <taxon>Neodiplogasteridae</taxon>
        <taxon>Pristionchus</taxon>
    </lineage>
</organism>
<evidence type="ECO:0000313" key="2">
    <source>
        <dbReference type="Proteomes" id="UP000005239"/>
    </source>
</evidence>